<dbReference type="EMBL" id="DVFU01000059">
    <property type="protein sequence ID" value="HIQ64665.1"/>
    <property type="molecule type" value="Genomic_DNA"/>
</dbReference>
<dbReference type="PROSITE" id="PS51462">
    <property type="entry name" value="NUDIX"/>
    <property type="match status" value="1"/>
</dbReference>
<dbReference type="GO" id="GO:0006754">
    <property type="term" value="P:ATP biosynthetic process"/>
    <property type="evidence" value="ECO:0007669"/>
    <property type="project" value="TreeGrafter"/>
</dbReference>
<evidence type="ECO:0000259" key="6">
    <source>
        <dbReference type="PROSITE" id="PS51462"/>
    </source>
</evidence>
<comment type="caution">
    <text evidence="7">The sequence shown here is derived from an EMBL/GenBank/DDBJ whole genome shotgun (WGS) entry which is preliminary data.</text>
</comment>
<dbReference type="InterPro" id="IPR003565">
    <property type="entry name" value="Tetra_PHTase"/>
</dbReference>
<dbReference type="SUPFAM" id="SSF55811">
    <property type="entry name" value="Nudix"/>
    <property type="match status" value="1"/>
</dbReference>
<name>A0A9D0Z1C3_9FIRM</name>
<organism evidence="7 8">
    <name type="scientific">Candidatus Faecenecus gallistercoris</name>
    <dbReference type="NCBI Taxonomy" id="2840793"/>
    <lineage>
        <taxon>Bacteria</taxon>
        <taxon>Bacillati</taxon>
        <taxon>Bacillota</taxon>
        <taxon>Bacillota incertae sedis</taxon>
        <taxon>Candidatus Faecenecus</taxon>
    </lineage>
</organism>
<dbReference type="Pfam" id="PF00293">
    <property type="entry name" value="NUDIX"/>
    <property type="match status" value="1"/>
</dbReference>
<dbReference type="InterPro" id="IPR000086">
    <property type="entry name" value="NUDIX_hydrolase_dom"/>
</dbReference>
<comment type="similarity">
    <text evidence="1">Belongs to the Nudix hydrolase family.</text>
</comment>
<evidence type="ECO:0000313" key="7">
    <source>
        <dbReference type="EMBL" id="HIQ64665.1"/>
    </source>
</evidence>
<gene>
    <name evidence="7" type="ORF">IAC85_02890</name>
</gene>
<accession>A0A9D0Z1C3</accession>
<dbReference type="GO" id="GO:0006167">
    <property type="term" value="P:AMP biosynthetic process"/>
    <property type="evidence" value="ECO:0007669"/>
    <property type="project" value="TreeGrafter"/>
</dbReference>
<feature type="domain" description="Nudix hydrolase" evidence="6">
    <location>
        <begin position="2"/>
        <end position="138"/>
    </location>
</feature>
<dbReference type="CDD" id="cd03428">
    <property type="entry name" value="NUDIX_Ap4A_Nudt2"/>
    <property type="match status" value="1"/>
</dbReference>
<evidence type="ECO:0000256" key="4">
    <source>
        <dbReference type="ARBA" id="ARBA00022801"/>
    </source>
</evidence>
<dbReference type="InterPro" id="IPR015797">
    <property type="entry name" value="NUDIX_hydrolase-like_dom_sf"/>
</dbReference>
<reference evidence="7" key="1">
    <citation type="submission" date="2020-10" db="EMBL/GenBank/DDBJ databases">
        <authorList>
            <person name="Gilroy R."/>
        </authorList>
    </citation>
    <scope>NUCLEOTIDE SEQUENCE</scope>
    <source>
        <strain evidence="7">CHK165-10780</strain>
    </source>
</reference>
<keyword evidence="4" id="KW-0378">Hydrolase</keyword>
<sequence>MKQEKSVGAVIYQKQNDTMYVLLVKHTASTLPSLYASHWGFPKGHMKDGETEVETAIRKIKEETNLDATINQTFRETTHYESAPGVQKEVVYFAATPNSEILLPVHEDVALLGFYSYLDAKNMITYPSDREVLEKWHQWMMTK</sequence>
<evidence type="ECO:0000256" key="5">
    <source>
        <dbReference type="ARBA" id="ARBA00032644"/>
    </source>
</evidence>
<dbReference type="AlphaFoldDB" id="A0A9D0Z1C3"/>
<keyword evidence="3" id="KW-0547">Nucleotide-binding</keyword>
<evidence type="ECO:0000256" key="3">
    <source>
        <dbReference type="ARBA" id="ARBA00022741"/>
    </source>
</evidence>
<dbReference type="PANTHER" id="PTHR21340">
    <property type="entry name" value="DIADENOSINE 5,5-P1,P4-TETRAPHOSPHATE PYROPHOSPHOHYDROLASE MUTT"/>
    <property type="match status" value="1"/>
</dbReference>
<dbReference type="PANTHER" id="PTHR21340:SF0">
    <property type="entry name" value="BIS(5'-NUCLEOSYL)-TETRAPHOSPHATASE [ASYMMETRICAL]"/>
    <property type="match status" value="1"/>
</dbReference>
<evidence type="ECO:0000313" key="8">
    <source>
        <dbReference type="Proteomes" id="UP000886725"/>
    </source>
</evidence>
<dbReference type="InterPro" id="IPR051325">
    <property type="entry name" value="Nudix_hydrolase_domain"/>
</dbReference>
<proteinExistence type="inferred from homology"/>
<evidence type="ECO:0000256" key="2">
    <source>
        <dbReference type="ARBA" id="ARBA00018911"/>
    </source>
</evidence>
<dbReference type="Gene3D" id="3.90.79.10">
    <property type="entry name" value="Nucleoside Triphosphate Pyrophosphohydrolase"/>
    <property type="match status" value="1"/>
</dbReference>
<evidence type="ECO:0000256" key="1">
    <source>
        <dbReference type="ARBA" id="ARBA00005582"/>
    </source>
</evidence>
<reference evidence="7" key="2">
    <citation type="journal article" date="2021" name="PeerJ">
        <title>Extensive microbial diversity within the chicken gut microbiome revealed by metagenomics and culture.</title>
        <authorList>
            <person name="Gilroy R."/>
            <person name="Ravi A."/>
            <person name="Getino M."/>
            <person name="Pursley I."/>
            <person name="Horton D.L."/>
            <person name="Alikhan N.F."/>
            <person name="Baker D."/>
            <person name="Gharbi K."/>
            <person name="Hall N."/>
            <person name="Watson M."/>
            <person name="Adriaenssens E.M."/>
            <person name="Foster-Nyarko E."/>
            <person name="Jarju S."/>
            <person name="Secka A."/>
            <person name="Antonio M."/>
            <person name="Oren A."/>
            <person name="Chaudhuri R.R."/>
            <person name="La Ragione R."/>
            <person name="Hildebrand F."/>
            <person name="Pallen M.J."/>
        </authorList>
    </citation>
    <scope>NUCLEOTIDE SEQUENCE</scope>
    <source>
        <strain evidence="7">CHK165-10780</strain>
    </source>
</reference>
<dbReference type="GO" id="GO:0000166">
    <property type="term" value="F:nucleotide binding"/>
    <property type="evidence" value="ECO:0007669"/>
    <property type="project" value="UniProtKB-KW"/>
</dbReference>
<dbReference type="GO" id="GO:0004081">
    <property type="term" value="F:bis(5'-nucleosyl)-tetraphosphatase (asymmetrical) activity"/>
    <property type="evidence" value="ECO:0007669"/>
    <property type="project" value="TreeGrafter"/>
</dbReference>
<dbReference type="Proteomes" id="UP000886725">
    <property type="component" value="Unassembled WGS sequence"/>
</dbReference>
<protein>
    <recommendedName>
        <fullName evidence="2">Bis(5'-nucleosyl)-tetraphosphatase [asymmetrical]</fullName>
    </recommendedName>
    <alternativeName>
        <fullName evidence="5">Diadenosine 5',5'''-P1,P4-tetraphosphate asymmetrical hydrolase</fullName>
    </alternativeName>
</protein>